<sequence length="172" mass="18472">MAKSQIKIIGGYGRRMAHFTVARSVRAPATITWSTLTDWPRHAGWVPLTTVGVTTDRPDGVGAGFVARTGVGRLAFDDPMTVTVWQPPGGDAPGDRPGRCEVQKRGDFIRGRAWFTVTPLAGGHSHVVWGEDVTVWPHRLARFTAPAFTVIGRVGFAATLRAMAREAASAAP</sequence>
<dbReference type="Gene3D" id="3.30.530.20">
    <property type="match status" value="1"/>
</dbReference>
<dbReference type="EMBL" id="LT629758">
    <property type="protein sequence ID" value="SDT16134.1"/>
    <property type="molecule type" value="Genomic_DNA"/>
</dbReference>
<gene>
    <name evidence="1" type="ORF">SAMN04489716_2696</name>
</gene>
<dbReference type="SUPFAM" id="SSF55961">
    <property type="entry name" value="Bet v1-like"/>
    <property type="match status" value="1"/>
</dbReference>
<organism evidence="1 2">
    <name type="scientific">Actinoplanes derwentensis</name>
    <dbReference type="NCBI Taxonomy" id="113562"/>
    <lineage>
        <taxon>Bacteria</taxon>
        <taxon>Bacillati</taxon>
        <taxon>Actinomycetota</taxon>
        <taxon>Actinomycetes</taxon>
        <taxon>Micromonosporales</taxon>
        <taxon>Micromonosporaceae</taxon>
        <taxon>Actinoplanes</taxon>
    </lineage>
</organism>
<dbReference type="AlphaFoldDB" id="A0A1H1Y3Y4"/>
<evidence type="ECO:0000313" key="1">
    <source>
        <dbReference type="EMBL" id="SDT16134.1"/>
    </source>
</evidence>
<evidence type="ECO:0000313" key="2">
    <source>
        <dbReference type="Proteomes" id="UP000198688"/>
    </source>
</evidence>
<keyword evidence="2" id="KW-1185">Reference proteome</keyword>
<accession>A0A1H1Y3Y4</accession>
<proteinExistence type="predicted"/>
<dbReference type="STRING" id="113562.SAMN04489716_2696"/>
<reference evidence="1 2" key="1">
    <citation type="submission" date="2016-10" db="EMBL/GenBank/DDBJ databases">
        <authorList>
            <person name="de Groot N.N."/>
        </authorList>
    </citation>
    <scope>NUCLEOTIDE SEQUENCE [LARGE SCALE GENOMIC DNA]</scope>
    <source>
        <strain evidence="1 2">DSM 43941</strain>
    </source>
</reference>
<dbReference type="Proteomes" id="UP000198688">
    <property type="component" value="Chromosome I"/>
</dbReference>
<dbReference type="InterPro" id="IPR023393">
    <property type="entry name" value="START-like_dom_sf"/>
</dbReference>
<protein>
    <recommendedName>
        <fullName evidence="3">Polyketide cyclase / dehydrase and lipid transport</fullName>
    </recommendedName>
</protein>
<name>A0A1H1Y3Y4_9ACTN</name>
<evidence type="ECO:0008006" key="3">
    <source>
        <dbReference type="Google" id="ProtNLM"/>
    </source>
</evidence>